<name>A0A6J4RNC1_9ACTN</name>
<feature type="non-terminal residue" evidence="2">
    <location>
        <position position="1"/>
    </location>
</feature>
<protein>
    <submittedName>
        <fullName evidence="2">Uncharacterized protein</fullName>
    </submittedName>
</protein>
<feature type="non-terminal residue" evidence="2">
    <location>
        <position position="121"/>
    </location>
</feature>
<gene>
    <name evidence="2" type="ORF">AVDCRST_MAG02-4204</name>
</gene>
<sequence>ATPGPGVSFERRLRAARAGRKADGVALPVHRDRPETAHLPGKLAGRGAVPDPHTRRVRPLGKRAVRFAGRSACGRGRAGHYPFGLAGAQRVPGPALRGRVGRGDLGGAGGGGFARGPRGFL</sequence>
<feature type="compositionally biased region" description="Gly residues" evidence="1">
    <location>
        <begin position="103"/>
        <end position="114"/>
    </location>
</feature>
<feature type="region of interest" description="Disordered" evidence="1">
    <location>
        <begin position="97"/>
        <end position="121"/>
    </location>
</feature>
<accession>A0A6J4RNC1</accession>
<dbReference type="EMBL" id="CADCVH010000117">
    <property type="protein sequence ID" value="CAA9477026.1"/>
    <property type="molecule type" value="Genomic_DNA"/>
</dbReference>
<evidence type="ECO:0000313" key="2">
    <source>
        <dbReference type="EMBL" id="CAA9477026.1"/>
    </source>
</evidence>
<evidence type="ECO:0000256" key="1">
    <source>
        <dbReference type="SAM" id="MobiDB-lite"/>
    </source>
</evidence>
<organism evidence="2">
    <name type="scientific">uncultured Rubrobacteraceae bacterium</name>
    <dbReference type="NCBI Taxonomy" id="349277"/>
    <lineage>
        <taxon>Bacteria</taxon>
        <taxon>Bacillati</taxon>
        <taxon>Actinomycetota</taxon>
        <taxon>Rubrobacteria</taxon>
        <taxon>Rubrobacterales</taxon>
        <taxon>Rubrobacteraceae</taxon>
        <taxon>environmental samples</taxon>
    </lineage>
</organism>
<proteinExistence type="predicted"/>
<reference evidence="2" key="1">
    <citation type="submission" date="2020-02" db="EMBL/GenBank/DDBJ databases">
        <authorList>
            <person name="Meier V. D."/>
        </authorList>
    </citation>
    <scope>NUCLEOTIDE SEQUENCE</scope>
    <source>
        <strain evidence="2">AVDCRST_MAG02</strain>
    </source>
</reference>
<feature type="region of interest" description="Disordered" evidence="1">
    <location>
        <begin position="29"/>
        <end position="55"/>
    </location>
</feature>
<dbReference type="AlphaFoldDB" id="A0A6J4RNC1"/>